<gene>
    <name evidence="2" type="ORF">QBC34DRAFT_443336</name>
</gene>
<evidence type="ECO:0000313" key="3">
    <source>
        <dbReference type="Proteomes" id="UP001321760"/>
    </source>
</evidence>
<reference evidence="2" key="1">
    <citation type="journal article" date="2023" name="Mol. Phylogenet. Evol.">
        <title>Genome-scale phylogeny and comparative genomics of the fungal order Sordariales.</title>
        <authorList>
            <person name="Hensen N."/>
            <person name="Bonometti L."/>
            <person name="Westerberg I."/>
            <person name="Brannstrom I.O."/>
            <person name="Guillou S."/>
            <person name="Cros-Aarteil S."/>
            <person name="Calhoun S."/>
            <person name="Haridas S."/>
            <person name="Kuo A."/>
            <person name="Mondo S."/>
            <person name="Pangilinan J."/>
            <person name="Riley R."/>
            <person name="LaButti K."/>
            <person name="Andreopoulos B."/>
            <person name="Lipzen A."/>
            <person name="Chen C."/>
            <person name="Yan M."/>
            <person name="Daum C."/>
            <person name="Ng V."/>
            <person name="Clum A."/>
            <person name="Steindorff A."/>
            <person name="Ohm R.A."/>
            <person name="Martin F."/>
            <person name="Silar P."/>
            <person name="Natvig D.O."/>
            <person name="Lalanne C."/>
            <person name="Gautier V."/>
            <person name="Ament-Velasquez S.L."/>
            <person name="Kruys A."/>
            <person name="Hutchinson M.I."/>
            <person name="Powell A.J."/>
            <person name="Barry K."/>
            <person name="Miller A.N."/>
            <person name="Grigoriev I.V."/>
            <person name="Debuchy R."/>
            <person name="Gladieux P."/>
            <person name="Hiltunen Thoren M."/>
            <person name="Johannesson H."/>
        </authorList>
    </citation>
    <scope>NUCLEOTIDE SEQUENCE</scope>
    <source>
        <strain evidence="2">PSN243</strain>
    </source>
</reference>
<evidence type="ECO:0000313" key="2">
    <source>
        <dbReference type="EMBL" id="KAK4443483.1"/>
    </source>
</evidence>
<keyword evidence="3" id="KW-1185">Reference proteome</keyword>
<comment type="caution">
    <text evidence="2">The sequence shown here is derived from an EMBL/GenBank/DDBJ whole genome shotgun (WGS) entry which is preliminary data.</text>
</comment>
<accession>A0AAV9G4W0</accession>
<dbReference type="AlphaFoldDB" id="A0AAV9G4W0"/>
<reference evidence="2" key="2">
    <citation type="submission" date="2023-05" db="EMBL/GenBank/DDBJ databases">
        <authorList>
            <consortium name="Lawrence Berkeley National Laboratory"/>
            <person name="Steindorff A."/>
            <person name="Hensen N."/>
            <person name="Bonometti L."/>
            <person name="Westerberg I."/>
            <person name="Brannstrom I.O."/>
            <person name="Guillou S."/>
            <person name="Cros-Aarteil S."/>
            <person name="Calhoun S."/>
            <person name="Haridas S."/>
            <person name="Kuo A."/>
            <person name="Mondo S."/>
            <person name="Pangilinan J."/>
            <person name="Riley R."/>
            <person name="Labutti K."/>
            <person name="Andreopoulos B."/>
            <person name="Lipzen A."/>
            <person name="Chen C."/>
            <person name="Yanf M."/>
            <person name="Daum C."/>
            <person name="Ng V."/>
            <person name="Clum A."/>
            <person name="Ohm R."/>
            <person name="Martin F."/>
            <person name="Silar P."/>
            <person name="Natvig D."/>
            <person name="Lalanne C."/>
            <person name="Gautier V."/>
            <person name="Ament-Velasquez S.L."/>
            <person name="Kruys A."/>
            <person name="Hutchinson M.I."/>
            <person name="Powell A.J."/>
            <person name="Barry K."/>
            <person name="Miller A.N."/>
            <person name="Grigoriev I.V."/>
            <person name="Debuchy R."/>
            <person name="Gladieux P."/>
            <person name="Thoren M.H."/>
            <person name="Johannesson H."/>
        </authorList>
    </citation>
    <scope>NUCLEOTIDE SEQUENCE</scope>
    <source>
        <strain evidence="2">PSN243</strain>
    </source>
</reference>
<organism evidence="2 3">
    <name type="scientific">Podospora aff. communis PSN243</name>
    <dbReference type="NCBI Taxonomy" id="3040156"/>
    <lineage>
        <taxon>Eukaryota</taxon>
        <taxon>Fungi</taxon>
        <taxon>Dikarya</taxon>
        <taxon>Ascomycota</taxon>
        <taxon>Pezizomycotina</taxon>
        <taxon>Sordariomycetes</taxon>
        <taxon>Sordariomycetidae</taxon>
        <taxon>Sordariales</taxon>
        <taxon>Podosporaceae</taxon>
        <taxon>Podospora</taxon>
    </lineage>
</organism>
<protein>
    <submittedName>
        <fullName evidence="2">Uncharacterized protein</fullName>
    </submittedName>
</protein>
<feature type="signal peptide" evidence="1">
    <location>
        <begin position="1"/>
        <end position="19"/>
    </location>
</feature>
<keyword evidence="1" id="KW-0732">Signal</keyword>
<proteinExistence type="predicted"/>
<dbReference type="EMBL" id="MU865992">
    <property type="protein sequence ID" value="KAK4443483.1"/>
    <property type="molecule type" value="Genomic_DNA"/>
</dbReference>
<evidence type="ECO:0000256" key="1">
    <source>
        <dbReference type="SAM" id="SignalP"/>
    </source>
</evidence>
<sequence>MLSFKTLAALGLLLHGVNGGGKAHYVDTTVTNTITQNIVHPVDVTVYHTKTDIKTICVTEYTTTTLHYTVSTTQTNSATVTATKTDSTTLTDTDYATITYTKTDVVTVTNTDTDWVTVTYTGTDYTTVTTTGTAATTVTTTGTAPTTVTTTGTVATTVTTTGTVPTTVTTTDTVPATITTFTTQVQTIFSTTYDPCPKSCSISADTVSVYFWPTNRPYTYPTTHVDEKMGYTFTSPSVYLFIPTARGINTAGQPAGPSTASWMLPLDLYQVSTIAPGNITRQLTLADLGTDCPKTVDPTAIATLDAACNPVLAAPTPVRSWAYPCNACGRFGLFDPPYAVPTLPGNLVVPTTTVPPPPPVTVTAAPTPAPTAPPAPPAPGTGVIFIVYHDGEGQPLGTATVTAPGVSGSVTSSVTVPATCEVNTSTRVSLTSSVASATSTPATAAGVPRYGAGQGVARWVAPVVGLLML</sequence>
<name>A0AAV9G4W0_9PEZI</name>
<dbReference type="Proteomes" id="UP001321760">
    <property type="component" value="Unassembled WGS sequence"/>
</dbReference>
<feature type="chain" id="PRO_5043406899" evidence="1">
    <location>
        <begin position="20"/>
        <end position="469"/>
    </location>
</feature>